<dbReference type="SUPFAM" id="SSF82689">
    <property type="entry name" value="Mechanosensitive channel protein MscS (YggB), C-terminal domain"/>
    <property type="match status" value="1"/>
</dbReference>
<evidence type="ECO:0000259" key="3">
    <source>
        <dbReference type="Pfam" id="PF21082"/>
    </source>
</evidence>
<comment type="subcellular location">
    <subcellularLocation>
        <location evidence="1">Cell membrane</location>
    </subcellularLocation>
</comment>
<sequence length="159" mass="17892">GLVEEVTLRHIRLRDLSGTVHYFPNGSIDRVSNMTKQYSFHVIDLGVAYKEDTDAVVETMRRVVDEMRGESPWSASILEPLEVLGVDRFEDSAVVIRARIKTVALQQWAAGREFNRRIKKAFDTAGIEIPFPHRTVYWGQGKQGDPAALHVVQTGTNEG</sequence>
<accession>A0ABV6YM42</accession>
<dbReference type="InterPro" id="IPR011066">
    <property type="entry name" value="MscS_channel_C_sf"/>
</dbReference>
<dbReference type="Gene3D" id="3.30.70.100">
    <property type="match status" value="1"/>
</dbReference>
<dbReference type="EMBL" id="JBHPKH010000145">
    <property type="protein sequence ID" value="MFC1573385.1"/>
    <property type="molecule type" value="Genomic_DNA"/>
</dbReference>
<protein>
    <submittedName>
        <fullName evidence="4">Mechanosensitive ion channel family protein</fullName>
    </submittedName>
</protein>
<feature type="non-terminal residue" evidence="4">
    <location>
        <position position="1"/>
    </location>
</feature>
<keyword evidence="5" id="KW-1185">Reference proteome</keyword>
<reference evidence="4 5" key="1">
    <citation type="submission" date="2024-09" db="EMBL/GenBank/DDBJ databases">
        <authorList>
            <person name="D'Angelo T."/>
        </authorList>
    </citation>
    <scope>NUCLEOTIDE SEQUENCE [LARGE SCALE GENOMIC DNA]</scope>
    <source>
        <strain evidence="4">SAG AM-320-E07</strain>
    </source>
</reference>
<name>A0ABV6YM42_UNCEI</name>
<dbReference type="Gene3D" id="2.30.30.60">
    <property type="match status" value="1"/>
</dbReference>
<dbReference type="InterPro" id="IPR045276">
    <property type="entry name" value="YbiO_bact"/>
</dbReference>
<dbReference type="PANTHER" id="PTHR30460:SF0">
    <property type="entry name" value="MODERATE CONDUCTANCE MECHANOSENSITIVE CHANNEL YBIO"/>
    <property type="match status" value="1"/>
</dbReference>
<dbReference type="Pfam" id="PF21082">
    <property type="entry name" value="MS_channel_3rd"/>
    <property type="match status" value="1"/>
</dbReference>
<dbReference type="PANTHER" id="PTHR30460">
    <property type="entry name" value="MODERATE CONDUCTANCE MECHANOSENSITIVE CHANNEL YBIO"/>
    <property type="match status" value="1"/>
</dbReference>
<keyword evidence="2" id="KW-1003">Cell membrane</keyword>
<dbReference type="InterPro" id="IPR049278">
    <property type="entry name" value="MS_channel_C"/>
</dbReference>
<evidence type="ECO:0000313" key="4">
    <source>
        <dbReference type="EMBL" id="MFC1573385.1"/>
    </source>
</evidence>
<dbReference type="Proteomes" id="UP001593833">
    <property type="component" value="Unassembled WGS sequence"/>
</dbReference>
<organism evidence="4 5">
    <name type="scientific">Eiseniibacteriota bacterium</name>
    <dbReference type="NCBI Taxonomy" id="2212470"/>
    <lineage>
        <taxon>Bacteria</taxon>
        <taxon>Candidatus Eiseniibacteriota</taxon>
    </lineage>
</organism>
<gene>
    <name evidence="4" type="ORF">ACFL6M_07285</name>
</gene>
<comment type="caution">
    <text evidence="4">The sequence shown here is derived from an EMBL/GenBank/DDBJ whole genome shotgun (WGS) entry which is preliminary data.</text>
</comment>
<feature type="domain" description="Mechanosensitive ion channel MscS C-terminal" evidence="3">
    <location>
        <begin position="42"/>
        <end position="129"/>
    </location>
</feature>
<evidence type="ECO:0000313" key="5">
    <source>
        <dbReference type="Proteomes" id="UP001593833"/>
    </source>
</evidence>
<evidence type="ECO:0000256" key="2">
    <source>
        <dbReference type="ARBA" id="ARBA00022475"/>
    </source>
</evidence>
<evidence type="ECO:0000256" key="1">
    <source>
        <dbReference type="ARBA" id="ARBA00004236"/>
    </source>
</evidence>
<dbReference type="InterPro" id="IPR023408">
    <property type="entry name" value="MscS_beta-dom_sf"/>
</dbReference>
<keyword evidence="2" id="KW-0472">Membrane</keyword>
<proteinExistence type="predicted"/>